<evidence type="ECO:0000256" key="8">
    <source>
        <dbReference type="ARBA" id="ARBA00029670"/>
    </source>
</evidence>
<feature type="region of interest" description="Disordered" evidence="9">
    <location>
        <begin position="944"/>
        <end position="963"/>
    </location>
</feature>
<proteinExistence type="inferred from homology"/>
<feature type="compositionally biased region" description="Basic residues" evidence="9">
    <location>
        <begin position="953"/>
        <end position="963"/>
    </location>
</feature>
<feature type="region of interest" description="Disordered" evidence="9">
    <location>
        <begin position="167"/>
        <end position="298"/>
    </location>
</feature>
<keyword evidence="5" id="KW-0234">DNA repair</keyword>
<feature type="domain" description="Myb-like" evidence="10">
    <location>
        <begin position="843"/>
        <end position="903"/>
    </location>
</feature>
<feature type="region of interest" description="Disordered" evidence="9">
    <location>
        <begin position="780"/>
        <end position="801"/>
    </location>
</feature>
<evidence type="ECO:0000313" key="13">
    <source>
        <dbReference type="Proteomes" id="UP001310890"/>
    </source>
</evidence>
<dbReference type="GO" id="GO:0006325">
    <property type="term" value="P:chromatin organization"/>
    <property type="evidence" value="ECO:0007669"/>
    <property type="project" value="UniProtKB-KW"/>
</dbReference>
<feature type="region of interest" description="Disordered" evidence="9">
    <location>
        <begin position="124"/>
        <end position="151"/>
    </location>
</feature>
<feature type="compositionally biased region" description="Basic and acidic residues" evidence="9">
    <location>
        <begin position="287"/>
        <end position="298"/>
    </location>
</feature>
<evidence type="ECO:0000256" key="4">
    <source>
        <dbReference type="ARBA" id="ARBA00022853"/>
    </source>
</evidence>
<feature type="compositionally biased region" description="Polar residues" evidence="9">
    <location>
        <begin position="181"/>
        <end position="194"/>
    </location>
</feature>
<evidence type="ECO:0000256" key="9">
    <source>
        <dbReference type="SAM" id="MobiDB-lite"/>
    </source>
</evidence>
<keyword evidence="6" id="KW-0539">Nucleus</keyword>
<dbReference type="GO" id="GO:0006281">
    <property type="term" value="P:DNA repair"/>
    <property type="evidence" value="ECO:0007669"/>
    <property type="project" value="UniProtKB-KW"/>
</dbReference>
<dbReference type="GO" id="GO:0005634">
    <property type="term" value="C:nucleus"/>
    <property type="evidence" value="ECO:0007669"/>
    <property type="project" value="UniProtKB-SubCell"/>
</dbReference>
<evidence type="ECO:0000256" key="6">
    <source>
        <dbReference type="ARBA" id="ARBA00023242"/>
    </source>
</evidence>
<name>A0AAN7YGR9_9PEZI</name>
<dbReference type="Proteomes" id="UP001310890">
    <property type="component" value="Unassembled WGS sequence"/>
</dbReference>
<feature type="compositionally biased region" description="Basic and acidic residues" evidence="9">
    <location>
        <begin position="443"/>
        <end position="455"/>
    </location>
</feature>
<reference evidence="12" key="1">
    <citation type="submission" date="2023-08" db="EMBL/GenBank/DDBJ databases">
        <title>Black Yeasts Isolated from many extreme environments.</title>
        <authorList>
            <person name="Coleine C."/>
            <person name="Stajich J.E."/>
            <person name="Selbmann L."/>
        </authorList>
    </citation>
    <scope>NUCLEOTIDE SEQUENCE</scope>
    <source>
        <strain evidence="12">CCFEE 5401</strain>
    </source>
</reference>
<feature type="region of interest" description="Disordered" evidence="9">
    <location>
        <begin position="989"/>
        <end position="1104"/>
    </location>
</feature>
<evidence type="ECO:0000256" key="2">
    <source>
        <dbReference type="ARBA" id="ARBA00008913"/>
    </source>
</evidence>
<dbReference type="EMBL" id="JAVRRL010000105">
    <property type="protein sequence ID" value="KAK5107835.1"/>
    <property type="molecule type" value="Genomic_DNA"/>
</dbReference>
<comment type="subcellular location">
    <subcellularLocation>
        <location evidence="1">Nucleus</location>
    </subcellularLocation>
</comment>
<dbReference type="Pfam" id="PF07529">
    <property type="entry name" value="HSA"/>
    <property type="match status" value="1"/>
</dbReference>
<feature type="compositionally biased region" description="Low complexity" evidence="9">
    <location>
        <begin position="1048"/>
        <end position="1062"/>
    </location>
</feature>
<feature type="region of interest" description="Disordered" evidence="9">
    <location>
        <begin position="1127"/>
        <end position="1238"/>
    </location>
</feature>
<feature type="compositionally biased region" description="Low complexity" evidence="9">
    <location>
        <begin position="1176"/>
        <end position="1206"/>
    </location>
</feature>
<dbReference type="PROSITE" id="PS51204">
    <property type="entry name" value="HSA"/>
    <property type="match status" value="1"/>
</dbReference>
<feature type="compositionally biased region" description="Polar residues" evidence="9">
    <location>
        <begin position="1127"/>
        <end position="1143"/>
    </location>
</feature>
<evidence type="ECO:0000259" key="11">
    <source>
        <dbReference type="PROSITE" id="PS51204"/>
    </source>
</evidence>
<evidence type="ECO:0000256" key="7">
    <source>
        <dbReference type="ARBA" id="ARBA00025178"/>
    </source>
</evidence>
<comment type="caution">
    <text evidence="12">The sequence shown here is derived from an EMBL/GenBank/DDBJ whole genome shotgun (WGS) entry which is preliminary data.</text>
</comment>
<dbReference type="SMART" id="SM00717">
    <property type="entry name" value="SANT"/>
    <property type="match status" value="1"/>
</dbReference>
<sequence length="1474" mass="162348">MGFDGVADDPSSSIALSHRAGLHQLRAVTALVANNTGLSDLLTALNNITDNTTTKATEHDEFLRSNDLLLGHHFDESTLPFPVIPQHDSSIYASEPNKSSTQPPQQLVASAGLDGLATEATLRLPPQSEMPIARDGRGLGAATSPQVDQRSELGNYASLDSYRTGDGGVSPALVAPPSAEDQANSSVATNTQLDKLSPERPAKTVHLPPQDVQEERLRERREAEDEARSQSNRPGHLHAEAASSPSSTIGAYSATTPMPPQDSPDTSPDSDTVNDEMLPPPKNPRLSSEEQREQDEHDRLLEAQKNIARQEAFGGLTPDDQLNLEARAAAARDEQERQACEAVNGAEANTGDRYYTTEAQQVMDEVEQDHIASSQLPITPAPSHDGKASTVASKSVQAPRAAALVEDEDNITVTPRTKLPLIKTTSLDKARQPDSSGSCTAATKDKEGSDNIRNIDRDPAIHQDQWSSKTTTSPEFVSPMTVRHPCDEPSITALPATTAQTPSRTVRSSANNTNCALRSLRDLASLKGAAEDEDRDYLEPLFRIQAHDSPNSQSKPLPELVKSAQKYLTTEDQFTTLHERMDYRILRRIYQLQNANKWSLRQMEKVAEPETPITHMDHLMAEMKWMRKDFKGERRMKRSVCAWLAKRCADWVSAPQEERRAMQVNTRPPTRIDNVAAGKEVPELEQSGDSAPEDELPPTPTDQTSLPRNLVVAPELREIVCGLQKTGQLGKALYCLPVVGLSEQTSRSEQPRLDEVSKFVTGKLLPSSICAPRKRSRYDYEDEAETLDDEPEAKRKAAGETLAPEDQDVALFHPDNKHIRERLHANNAFRPPSEFVMPGTSFYEFRNGSQWIWEDDQKLRKLAKEYTFNWSMIADEMALPTRYKSSAERRTPWECFERWVELESLPAEMKKTIYFKTWYQRLDQSQAAADRRYQAQVASLQAQSQAGTQVHVPQRRRTVPTRVEKRKSTRYLWLVDAMRKLAKKRENNAYKQAEAQRAAAQRKSANEGNPHQQIGPRMTPQQFSQRRQDRDIQIAEAQRQHRHKIMEAQQRQIMQARAAHQQGAPVQQRPGTANMPPQQTSMQQPNGQSHPNMNGQFPQQARPPLPMATRNGHLAVPQVNAQGIPQAQMQPSAHMTPQQQQQYARMAHANAQRTAQYATQPYQMTPGGQMASPGGNMTTAQQLQQNQAMLQLAQQQQQQHAHSQSAPQSNGHQQVSNAPSMPPPPNPHCQTQQPGQLSSGHVPALIAIKNNIRAKHPHLSEDQLTRAATDTLRDQSASATHSTNQARQNAMNAAAGIAAQATPQASNNMQQPYSHNQQAFQSNAQLPNPNATYMNGDTSAQAQAMNGQTHSPQAAAAYANQIRQRQQAQMLRMHGSPNGTHAQLNGSPAMAHASPNMAPASPSMAYAGMANGQMGQGVRPPSRNAAGTPGGLQRMSSNNSVPGVAMAAGMQNGVQSPSSLAQGSPRNMQASMAR</sequence>
<dbReference type="GO" id="GO:0035267">
    <property type="term" value="C:NuA4 histone acetyltransferase complex"/>
    <property type="evidence" value="ECO:0007669"/>
    <property type="project" value="UniProtKB-ARBA"/>
</dbReference>
<feature type="compositionally biased region" description="Polar residues" evidence="9">
    <location>
        <begin position="243"/>
        <end position="254"/>
    </location>
</feature>
<feature type="compositionally biased region" description="Polar residues" evidence="9">
    <location>
        <begin position="1151"/>
        <end position="1163"/>
    </location>
</feature>
<dbReference type="PANTHER" id="PTHR46459:SF1">
    <property type="entry name" value="E1A-BINDING PROTEIN P400"/>
    <property type="match status" value="1"/>
</dbReference>
<dbReference type="Pfam" id="PF13921">
    <property type="entry name" value="Myb_DNA-bind_6"/>
    <property type="match status" value="1"/>
</dbReference>
<feature type="region of interest" description="Disordered" evidence="9">
    <location>
        <begin position="667"/>
        <end position="708"/>
    </location>
</feature>
<dbReference type="PANTHER" id="PTHR46459">
    <property type="entry name" value="E1A-BINDING PROTEIN P400-RELATED"/>
    <property type="match status" value="1"/>
</dbReference>
<feature type="compositionally biased region" description="Low complexity" evidence="9">
    <location>
        <begin position="989"/>
        <end position="1003"/>
    </location>
</feature>
<dbReference type="GO" id="GO:0003682">
    <property type="term" value="F:chromatin binding"/>
    <property type="evidence" value="ECO:0007669"/>
    <property type="project" value="TreeGrafter"/>
</dbReference>
<dbReference type="Gene3D" id="1.10.10.60">
    <property type="entry name" value="Homeodomain-like"/>
    <property type="match status" value="1"/>
</dbReference>
<dbReference type="CDD" id="cd00167">
    <property type="entry name" value="SANT"/>
    <property type="match status" value="1"/>
</dbReference>
<dbReference type="InterPro" id="IPR009057">
    <property type="entry name" value="Homeodomain-like_sf"/>
</dbReference>
<dbReference type="InterPro" id="IPR014012">
    <property type="entry name" value="HSA_dom"/>
</dbReference>
<gene>
    <name evidence="12" type="ORF">LTR62_000649</name>
</gene>
<dbReference type="SUPFAM" id="SSF46689">
    <property type="entry name" value="Homeodomain-like"/>
    <property type="match status" value="1"/>
</dbReference>
<feature type="compositionally biased region" description="Polar residues" evidence="9">
    <location>
        <begin position="1069"/>
        <end position="1099"/>
    </location>
</feature>
<comment type="similarity">
    <text evidence="2">Belongs to the EAF1 family.</text>
</comment>
<accession>A0AAN7YGR9</accession>
<evidence type="ECO:0000256" key="1">
    <source>
        <dbReference type="ARBA" id="ARBA00004123"/>
    </source>
</evidence>
<feature type="region of interest" description="Disordered" evidence="9">
    <location>
        <begin position="426"/>
        <end position="455"/>
    </location>
</feature>
<evidence type="ECO:0000259" key="10">
    <source>
        <dbReference type="PROSITE" id="PS50090"/>
    </source>
</evidence>
<feature type="compositionally biased region" description="Basic and acidic residues" evidence="9">
    <location>
        <begin position="213"/>
        <end position="228"/>
    </location>
</feature>
<feature type="region of interest" description="Disordered" evidence="9">
    <location>
        <begin position="1413"/>
        <end position="1474"/>
    </location>
</feature>
<dbReference type="PROSITE" id="PS50090">
    <property type="entry name" value="MYB_LIKE"/>
    <property type="match status" value="1"/>
</dbReference>
<feature type="domain" description="HSA" evidence="11">
    <location>
        <begin position="603"/>
        <end position="675"/>
    </location>
</feature>
<evidence type="ECO:0000313" key="12">
    <source>
        <dbReference type="EMBL" id="KAK5107835.1"/>
    </source>
</evidence>
<keyword evidence="3" id="KW-0227">DNA damage</keyword>
<feature type="compositionally biased region" description="Polar residues" evidence="9">
    <location>
        <begin position="1228"/>
        <end position="1238"/>
    </location>
</feature>
<evidence type="ECO:0000256" key="3">
    <source>
        <dbReference type="ARBA" id="ARBA00022763"/>
    </source>
</evidence>
<evidence type="ECO:0000256" key="5">
    <source>
        <dbReference type="ARBA" id="ARBA00023204"/>
    </source>
</evidence>
<feature type="compositionally biased region" description="Acidic residues" evidence="9">
    <location>
        <begin position="780"/>
        <end position="791"/>
    </location>
</feature>
<feature type="compositionally biased region" description="Polar residues" evidence="9">
    <location>
        <begin position="1452"/>
        <end position="1474"/>
    </location>
</feature>
<dbReference type="InterPro" id="IPR001005">
    <property type="entry name" value="SANT/Myb"/>
</dbReference>
<comment type="function">
    <text evidence="7">Component of the NuA4 histone acetyltransferase complex which is involved in transcriptional activation of selected genes principally by acetylation of nucleosomal histone H4 and H2A. The NuA4 complex is also involved in DNA repair.</text>
</comment>
<keyword evidence="4" id="KW-0156">Chromatin regulator</keyword>
<protein>
    <recommendedName>
        <fullName evidence="8">Vacuolar import and degradation protein 21</fullName>
    </recommendedName>
</protein>
<organism evidence="12 13">
    <name type="scientific">Meristemomyces frigidus</name>
    <dbReference type="NCBI Taxonomy" id="1508187"/>
    <lineage>
        <taxon>Eukaryota</taxon>
        <taxon>Fungi</taxon>
        <taxon>Dikarya</taxon>
        <taxon>Ascomycota</taxon>
        <taxon>Pezizomycotina</taxon>
        <taxon>Dothideomycetes</taxon>
        <taxon>Dothideomycetidae</taxon>
        <taxon>Mycosphaerellales</taxon>
        <taxon>Teratosphaeriaceae</taxon>
        <taxon>Meristemomyces</taxon>
    </lineage>
</organism>